<protein>
    <submittedName>
        <fullName evidence="2">Uncharacterized protein</fullName>
    </submittedName>
</protein>
<accession>A0A2P8Q8K1</accession>
<dbReference type="EMBL" id="PYBJ01000008">
    <property type="protein sequence ID" value="PSM42569.1"/>
    <property type="molecule type" value="Genomic_DNA"/>
</dbReference>
<dbReference type="RefSeq" id="WP_107017207.1">
    <property type="nucleotide sequence ID" value="NZ_KZ679042.1"/>
</dbReference>
<name>A0A2P8Q8K1_9ACTN</name>
<feature type="compositionally biased region" description="Low complexity" evidence="1">
    <location>
        <begin position="206"/>
        <end position="221"/>
    </location>
</feature>
<reference evidence="2 3" key="1">
    <citation type="submission" date="2018-03" db="EMBL/GenBank/DDBJ databases">
        <title>Streptomyces dioscori sp. nov., a novel endophytic actinobacterium isolated from bulbil of Dioscorea bulbifera L.</title>
        <authorList>
            <person name="Zhikuan W."/>
        </authorList>
    </citation>
    <scope>NUCLEOTIDE SEQUENCE [LARGE SCALE GENOMIC DNA]</scope>
    <source>
        <strain evidence="2 3">A217</strain>
    </source>
</reference>
<feature type="region of interest" description="Disordered" evidence="1">
    <location>
        <begin position="505"/>
        <end position="524"/>
    </location>
</feature>
<keyword evidence="3" id="KW-1185">Reference proteome</keyword>
<dbReference type="OrthoDB" id="3932808at2"/>
<dbReference type="AlphaFoldDB" id="A0A2P8Q8K1"/>
<proteinExistence type="predicted"/>
<dbReference type="Proteomes" id="UP000240429">
    <property type="component" value="Unassembled WGS sequence"/>
</dbReference>
<evidence type="ECO:0000256" key="1">
    <source>
        <dbReference type="SAM" id="MobiDB-lite"/>
    </source>
</evidence>
<organism evidence="2 3">
    <name type="scientific">Streptomyces dioscori</name>
    <dbReference type="NCBI Taxonomy" id="2109333"/>
    <lineage>
        <taxon>Bacteria</taxon>
        <taxon>Bacillati</taxon>
        <taxon>Actinomycetota</taxon>
        <taxon>Actinomycetes</taxon>
        <taxon>Kitasatosporales</taxon>
        <taxon>Streptomycetaceae</taxon>
        <taxon>Streptomyces</taxon>
        <taxon>Streptomyces aurantiacus group</taxon>
    </lineage>
</organism>
<evidence type="ECO:0000313" key="3">
    <source>
        <dbReference type="Proteomes" id="UP000240429"/>
    </source>
</evidence>
<comment type="caution">
    <text evidence="2">The sequence shown here is derived from an EMBL/GenBank/DDBJ whole genome shotgun (WGS) entry which is preliminary data.</text>
</comment>
<gene>
    <name evidence="2" type="ORF">C6Y14_15310</name>
</gene>
<evidence type="ECO:0000313" key="2">
    <source>
        <dbReference type="EMBL" id="PSM42569.1"/>
    </source>
</evidence>
<feature type="region of interest" description="Disordered" evidence="1">
    <location>
        <begin position="193"/>
        <end position="221"/>
    </location>
</feature>
<sequence>MFVRWQTPSDSDLRVLDVRRAEAALMEHYARLVRLVYVTLPRSPGRHRRVLAAHGLVQRALPHRERAIPARRRTGDSRDAAPDEYGALRTSVLRAAMAQDARRGPFPRSWGRWAGRPALPAVWGLRVFPQSGGAEELLLDRALAQAGWPVRAAVALLVLEKLSVDEAAAVLRDTGVAEPGDALRAARLLVDGSGPHPSVTGGGTGTAETATGAGPATVTGGSGTPVSALLAPEFDPCLLHARPTDLLRRRHRMRTAVTGALLAACVGAASLSLTGDSGVPAESGGPWTASKATDAALLRHTPAAVWADTARVDFTAWPARGARTGDRALLERALRAWSDPSWRGRRSQEAGAASTGTGRAPHLLFADDVDGRAVVVLHDDLTTVRYSEPLDGDGAPELVSALTDGAGVTTAAAVVVSRTPETVRMLLAPWIAEAGTRDLLAPDTPAREVSRSRTGLTEPLPVPSAGGDCRAWPVVQLRSSTRIVEKHAFLLTDLGGLSPVHLTYMPPPEPGERPRPPREATGPDALRGWARTACRLDGMRGQGVRAVNHWVFARQDLPERAGRATWVCARADTWRGPGRVEYLFLGPGTGPARSAGVRANTAECSRFGQHVLADVDWRAPSGSSYLLAAGSRSVGSIEASGPLRAEADGRFLAVRAPKNTDAKVVGQLPERAEVRAP</sequence>